<evidence type="ECO:0000256" key="2">
    <source>
        <dbReference type="ARBA" id="ARBA00022801"/>
    </source>
</evidence>
<comment type="caution">
    <text evidence="6">The sequence shown here is derived from an EMBL/GenBank/DDBJ whole genome shotgun (WGS) entry which is preliminary data.</text>
</comment>
<dbReference type="InterPro" id="IPR050699">
    <property type="entry name" value="RNA-DNA_Helicase"/>
</dbReference>
<dbReference type="EMBL" id="SFCI01000195">
    <property type="protein sequence ID" value="TFY81585.1"/>
    <property type="molecule type" value="Genomic_DNA"/>
</dbReference>
<dbReference type="PROSITE" id="PS51194">
    <property type="entry name" value="HELICASE_CTER"/>
    <property type="match status" value="1"/>
</dbReference>
<accession>A0A4Z0A4F2</accession>
<dbReference type="OrthoDB" id="6692397at2759"/>
<evidence type="ECO:0000256" key="4">
    <source>
        <dbReference type="ARBA" id="ARBA00022840"/>
    </source>
</evidence>
<dbReference type="STRING" id="135208.A0A4Z0A4F2"/>
<dbReference type="FunFam" id="3.40.50.300:FF:000957">
    <property type="entry name" value="ATP-dependent RNA helicase SUV3L, mitochondrial"/>
    <property type="match status" value="1"/>
</dbReference>
<dbReference type="GO" id="GO:0045025">
    <property type="term" value="C:mitochondrial degradosome"/>
    <property type="evidence" value="ECO:0007669"/>
    <property type="project" value="TreeGrafter"/>
</dbReference>
<protein>
    <recommendedName>
        <fullName evidence="5">Helicase C-terminal domain-containing protein</fullName>
    </recommendedName>
</protein>
<reference evidence="6 7" key="1">
    <citation type="submission" date="2019-02" db="EMBL/GenBank/DDBJ databases">
        <title>Genome sequencing of the rare red list fungi Hericium alpestre (H. flagellum).</title>
        <authorList>
            <person name="Buettner E."/>
            <person name="Kellner H."/>
        </authorList>
    </citation>
    <scope>NUCLEOTIDE SEQUENCE [LARGE SCALE GENOMIC DNA]</scope>
    <source>
        <strain evidence="6 7">DSM 108284</strain>
    </source>
</reference>
<keyword evidence="3" id="KW-0347">Helicase</keyword>
<dbReference type="Proteomes" id="UP000298061">
    <property type="component" value="Unassembled WGS sequence"/>
</dbReference>
<dbReference type="SUPFAM" id="SSF52540">
    <property type="entry name" value="P-loop containing nucleoside triphosphate hydrolases"/>
    <property type="match status" value="1"/>
</dbReference>
<dbReference type="AlphaFoldDB" id="A0A4Z0A4F2"/>
<dbReference type="Pfam" id="PF22527">
    <property type="entry name" value="DEXQc_Suv3"/>
    <property type="match status" value="1"/>
</dbReference>
<proteinExistence type="predicted"/>
<dbReference type="GO" id="GO:0004386">
    <property type="term" value="F:helicase activity"/>
    <property type="evidence" value="ECO:0007669"/>
    <property type="project" value="UniProtKB-KW"/>
</dbReference>
<evidence type="ECO:0000313" key="6">
    <source>
        <dbReference type="EMBL" id="TFY81585.1"/>
    </source>
</evidence>
<dbReference type="GO" id="GO:0000965">
    <property type="term" value="P:mitochondrial RNA 3'-end processing"/>
    <property type="evidence" value="ECO:0007669"/>
    <property type="project" value="TreeGrafter"/>
</dbReference>
<dbReference type="InterPro" id="IPR027417">
    <property type="entry name" value="P-loop_NTPase"/>
</dbReference>
<organism evidence="6 7">
    <name type="scientific">Hericium alpestre</name>
    <dbReference type="NCBI Taxonomy" id="135208"/>
    <lineage>
        <taxon>Eukaryota</taxon>
        <taxon>Fungi</taxon>
        <taxon>Dikarya</taxon>
        <taxon>Basidiomycota</taxon>
        <taxon>Agaricomycotina</taxon>
        <taxon>Agaricomycetes</taxon>
        <taxon>Russulales</taxon>
        <taxon>Hericiaceae</taxon>
        <taxon>Hericium</taxon>
    </lineage>
</organism>
<dbReference type="CDD" id="cd18805">
    <property type="entry name" value="SF2_C_suv3"/>
    <property type="match status" value="1"/>
</dbReference>
<keyword evidence="4" id="KW-0067">ATP-binding</keyword>
<dbReference type="PANTHER" id="PTHR12131:SF1">
    <property type="entry name" value="ATP-DEPENDENT RNA HELICASE SUPV3L1, MITOCHONDRIAL-RELATED"/>
    <property type="match status" value="1"/>
</dbReference>
<dbReference type="Gene3D" id="3.40.50.300">
    <property type="entry name" value="P-loop containing nucleotide triphosphate hydrolases"/>
    <property type="match status" value="2"/>
</dbReference>
<sequence>MLTLDKPYDVLVVDEIQMLDDSERGFAWTSAVLGAAAHELHLCGEEAAVPLVQSLLELTGDELVVNRYERLSPLGVADRSLESDLTQVQKGDCVVAFSRSRIFALKREIEKTTGLRCALVYGRLPPEIRSEQAALFNDPDSGYDVLVGSDAIGMGLNLKIRRVVFDALGKFDGIRDRPLSTSQVKQIAGRAGRFGLHANTREPGIVTTLHEQDIPFLRTALAAPVTYLAYARVGWIKGTPLQAEQLNSAFDVKAPVLPRSALDDIAKQVVMQRLPDATPEEMLQAEEETKRVLSNINARRIIQKDHINLHSLEEEELAGYSVRLQRGSLGLEKQVVEAAA</sequence>
<feature type="domain" description="Helicase C-terminal" evidence="5">
    <location>
        <begin position="80"/>
        <end position="247"/>
    </location>
</feature>
<dbReference type="GO" id="GO:0005524">
    <property type="term" value="F:ATP binding"/>
    <property type="evidence" value="ECO:0007669"/>
    <property type="project" value="UniProtKB-KW"/>
</dbReference>
<name>A0A4Z0A4F2_9AGAM</name>
<keyword evidence="2" id="KW-0378">Hydrolase</keyword>
<dbReference type="Pfam" id="PF00271">
    <property type="entry name" value="Helicase_C"/>
    <property type="match status" value="1"/>
</dbReference>
<evidence type="ECO:0000256" key="3">
    <source>
        <dbReference type="ARBA" id="ARBA00022806"/>
    </source>
</evidence>
<evidence type="ECO:0000313" key="7">
    <source>
        <dbReference type="Proteomes" id="UP000298061"/>
    </source>
</evidence>
<dbReference type="GO" id="GO:0016787">
    <property type="term" value="F:hydrolase activity"/>
    <property type="evidence" value="ECO:0007669"/>
    <property type="project" value="UniProtKB-KW"/>
</dbReference>
<dbReference type="PANTHER" id="PTHR12131">
    <property type="entry name" value="ATP-DEPENDENT RNA AND DNA HELICASE"/>
    <property type="match status" value="1"/>
</dbReference>
<dbReference type="InterPro" id="IPR055206">
    <property type="entry name" value="DEXQc_SUV3"/>
</dbReference>
<keyword evidence="1" id="KW-0547">Nucleotide-binding</keyword>
<dbReference type="SMART" id="SM00490">
    <property type="entry name" value="HELICc"/>
    <property type="match status" value="1"/>
</dbReference>
<evidence type="ECO:0000256" key="1">
    <source>
        <dbReference type="ARBA" id="ARBA00022741"/>
    </source>
</evidence>
<dbReference type="InterPro" id="IPR001650">
    <property type="entry name" value="Helicase_C-like"/>
</dbReference>
<evidence type="ECO:0000259" key="5">
    <source>
        <dbReference type="PROSITE" id="PS51194"/>
    </source>
</evidence>
<keyword evidence="7" id="KW-1185">Reference proteome</keyword>
<gene>
    <name evidence="6" type="ORF">EWM64_g2426</name>
</gene>